<feature type="binding site" evidence="14">
    <location>
        <position position="779"/>
    </location>
    <ligand>
        <name>ATP</name>
        <dbReference type="ChEBI" id="CHEBI:30616"/>
    </ligand>
</feature>
<feature type="active site" description="4-aspartylphosphate intermediate" evidence="13">
    <location>
        <position position="478"/>
    </location>
</feature>
<feature type="binding site" evidence="14">
    <location>
        <position position="692"/>
    </location>
    <ligand>
        <name>ATP</name>
        <dbReference type="ChEBI" id="CHEBI:30616"/>
    </ligand>
</feature>
<dbReference type="SFLD" id="SFLDF00027">
    <property type="entry name" value="p-type_atpase"/>
    <property type="match status" value="1"/>
</dbReference>
<keyword evidence="5 15" id="KW-0479">Metal-binding</keyword>
<dbReference type="InterPro" id="IPR001757">
    <property type="entry name" value="P_typ_ATPase"/>
</dbReference>
<dbReference type="GO" id="GO:0045332">
    <property type="term" value="P:phospholipid translocation"/>
    <property type="evidence" value="ECO:0007669"/>
    <property type="project" value="TreeGrafter"/>
</dbReference>
<evidence type="ECO:0000256" key="11">
    <source>
        <dbReference type="ARBA" id="ARBA00023136"/>
    </source>
</evidence>
<evidence type="ECO:0000313" key="20">
    <source>
        <dbReference type="EMBL" id="ETV66893.1"/>
    </source>
</evidence>
<dbReference type="InterPro" id="IPR023214">
    <property type="entry name" value="HAD_sf"/>
</dbReference>
<evidence type="ECO:0000256" key="5">
    <source>
        <dbReference type="ARBA" id="ARBA00022723"/>
    </source>
</evidence>
<dbReference type="GO" id="GO:0012505">
    <property type="term" value="C:endomembrane system"/>
    <property type="evidence" value="ECO:0007669"/>
    <property type="project" value="UniProtKB-SubCell"/>
</dbReference>
<dbReference type="FunFam" id="3.40.1110.10:FF:000231">
    <property type="entry name" value="Phospholipid-transporting ATPase"/>
    <property type="match status" value="1"/>
</dbReference>
<feature type="compositionally biased region" description="Basic residues" evidence="17">
    <location>
        <begin position="1236"/>
        <end position="1247"/>
    </location>
</feature>
<evidence type="ECO:0000256" key="8">
    <source>
        <dbReference type="ARBA" id="ARBA00022842"/>
    </source>
</evidence>
<feature type="binding site" evidence="15">
    <location>
        <position position="478"/>
    </location>
    <ligand>
        <name>Mg(2+)</name>
        <dbReference type="ChEBI" id="CHEBI:18420"/>
    </ligand>
</feature>
<feature type="binding site" evidence="14">
    <location>
        <position position="635"/>
    </location>
    <ligand>
        <name>ATP</name>
        <dbReference type="ChEBI" id="CHEBI:30616"/>
    </ligand>
</feature>
<feature type="transmembrane region" description="Helical" evidence="16">
    <location>
        <begin position="1038"/>
        <end position="1060"/>
    </location>
</feature>
<feature type="binding site" evidence="15">
    <location>
        <position position="902"/>
    </location>
    <ligand>
        <name>Mg(2+)</name>
        <dbReference type="ChEBI" id="CHEBI:18420"/>
    </ligand>
</feature>
<dbReference type="Gene3D" id="3.40.1110.10">
    <property type="entry name" value="Calcium-transporting ATPase, cytoplasmic domain N"/>
    <property type="match status" value="1"/>
</dbReference>
<evidence type="ECO:0000256" key="7">
    <source>
        <dbReference type="ARBA" id="ARBA00022840"/>
    </source>
</evidence>
<dbReference type="NCBIfam" id="TIGR01494">
    <property type="entry name" value="ATPase_P-type"/>
    <property type="match status" value="1"/>
</dbReference>
<dbReference type="InterPro" id="IPR006539">
    <property type="entry name" value="P-type_ATPase_IV"/>
</dbReference>
<accession>W4FJH1</accession>
<dbReference type="GO" id="GO:0000287">
    <property type="term" value="F:magnesium ion binding"/>
    <property type="evidence" value="ECO:0007669"/>
    <property type="project" value="UniProtKB-UniRule"/>
</dbReference>
<dbReference type="Pfam" id="PF16209">
    <property type="entry name" value="PhoLip_ATPase_N"/>
    <property type="match status" value="1"/>
</dbReference>
<dbReference type="Gene3D" id="3.40.50.1000">
    <property type="entry name" value="HAD superfamily/HAD-like"/>
    <property type="match status" value="1"/>
</dbReference>
<keyword evidence="9 16" id="KW-1278">Translocase</keyword>
<dbReference type="EMBL" id="KI913205">
    <property type="protein sequence ID" value="ETV66893.1"/>
    <property type="molecule type" value="Genomic_DNA"/>
</dbReference>
<dbReference type="VEuPathDB" id="FungiDB:H257_16821"/>
<feature type="binding site" evidence="14">
    <location>
        <position position="781"/>
    </location>
    <ligand>
        <name>ATP</name>
        <dbReference type="ChEBI" id="CHEBI:30616"/>
    </ligand>
</feature>
<dbReference type="Gene3D" id="2.70.150.10">
    <property type="entry name" value="Calcium-transporting ATPase, cytoplasmic transduction domain A"/>
    <property type="match status" value="1"/>
</dbReference>
<sequence length="1294" mass="143400">MQHEPKQPGEATSEGLTDPPPPHQDAQDKVRLKDGKDMYRRVNTPSTAPPASSSSERLAVVTSSSAPVSTTSTTSSDCRTVSLHDAAHNSALFGTGTNVVVTSKYTTFSFLPKFLFESFCKVANLFFLVVSILQTIKPISNTYGVPTNAPTLLFVICIDAIFAIMEDLRRHQSDDAANSATCHVVVDKNTVADRLWSHVKVGDVLQIRNREVIPADVLILSVEEPDPNVPSGICYVETKSLDGETNLKLRQALPATMGSLRHTADLLKLEGTVLCETPNPYINKFAGNMDVTVDGQAWPREPLSIKNVLLRGCTLRNTDWVYALVLNTGSDTKIMQSASSAPTKWSDVMITLNKCIGILCIGLVVLCSVAATVFVTWQNQIAREAWYLHGTIAANKVVLETTGDAVQTWFIMCFYYFLLLYQVIPISLYVSLTTVKFLQAMFMAWDLKMYHAESDTPAIVRTMALNEELGQISYIFSDKTGTLTCNVMDFRKCSINGVSYGSGLTEIGRAALKRAGQPIPPEPQADPTVKSIPYVNFVDPALDAAMRRDGDDSVALQRQKCHQFFEHLAVCHTVIPEKLDSGEIRLSASSPDEQALVAGAQYMGYTFESRSVGKAMLDVAGVGKKSYEILEVLEFNSTRKRMSVVVRLPTNELMLYTKGADMMIYARLHPSSKALEAITSQHMEQYADDGLRTLALAVKSLDESWFATWSAKYRAASGSIDELDKRKHGQPNAIDTLMEEMESDLTLIGATAIEDKLQRGVPECLSSLSAALIKVWMLTGDKEETAINIGYACALLDNAIVQVVINMDNCPTADAIRDKLAAAADAFHAKQGQDRYALVIDGEALEMALKPDMKHDLLGLAQHCVAVICCRVSPAQKAEMVMLIRDHLPEARTLAIGDGANDVAMIQAAHIGVGISGQEGMQAVNSSDYAIAQFRFLQRLLLVHGRWNYMRISKVVLYMFYKNITLVLAQYWYGFLSGASGSKVYWELGVQVYNIFFTGLPIVVLGVLDQDLPDSMSVKFPTLYQAGPNRTLFNFYSFFRWLGAAVYESLVIFFVMVYGYNSKNNAIGSESRVEYGMVAFTLAVLIVNLKICLVMCNWTWVPRLTWWLSVLSWFIIVWLGTTAIPWFATLKVGYDEFGSFLPTFESGSYWLILVIGSSIALGRHFSWNQYQRLFTPELYQILQEAVLVEKTQTQRMTIANVEEARDFSVSLNDVTADELAKFHPQDTFGSPASAARKARKAPRRPGISRRNTGYAFSCDEETTLAESFIATNHLHNEPNTRRSQLNLNAPALQR</sequence>
<evidence type="ECO:0000256" key="15">
    <source>
        <dbReference type="PIRSR" id="PIRSR606539-3"/>
    </source>
</evidence>
<dbReference type="PANTHER" id="PTHR24092">
    <property type="entry name" value="PROBABLE PHOSPHOLIPID-TRANSPORTING ATPASE"/>
    <property type="match status" value="1"/>
</dbReference>
<feature type="transmembrane region" description="Helical" evidence="16">
    <location>
        <begin position="1148"/>
        <end position="1165"/>
    </location>
</feature>
<dbReference type="Pfam" id="PF13246">
    <property type="entry name" value="Cation_ATPase"/>
    <property type="match status" value="1"/>
</dbReference>
<dbReference type="InterPro" id="IPR032631">
    <property type="entry name" value="P-type_ATPase_N"/>
</dbReference>
<dbReference type="InterPro" id="IPR044492">
    <property type="entry name" value="P_typ_ATPase_HD_dom"/>
</dbReference>
<evidence type="ECO:0000256" key="2">
    <source>
        <dbReference type="ARBA" id="ARBA00008109"/>
    </source>
</evidence>
<keyword evidence="7 14" id="KW-0067">ATP-binding</keyword>
<evidence type="ECO:0000256" key="9">
    <source>
        <dbReference type="ARBA" id="ARBA00022967"/>
    </source>
</evidence>
<name>W4FJH1_APHAT</name>
<comment type="subcellular location">
    <subcellularLocation>
        <location evidence="1">Endomembrane system</location>
        <topology evidence="1">Multi-pass membrane protein</topology>
    </subcellularLocation>
    <subcellularLocation>
        <location evidence="16">Membrane</location>
        <topology evidence="16">Multi-pass membrane protein</topology>
    </subcellularLocation>
</comment>
<dbReference type="InterPro" id="IPR008250">
    <property type="entry name" value="ATPase_P-typ_transduc_dom_A_sf"/>
</dbReference>
<keyword evidence="8 15" id="KW-0460">Magnesium</keyword>
<feature type="compositionally biased region" description="Basic and acidic residues" evidence="17">
    <location>
        <begin position="25"/>
        <end position="40"/>
    </location>
</feature>
<keyword evidence="6 14" id="KW-0547">Nucleotide-binding</keyword>
<feature type="region of interest" description="Disordered" evidence="17">
    <location>
        <begin position="1"/>
        <end position="75"/>
    </location>
</feature>
<dbReference type="GO" id="GO:0005886">
    <property type="term" value="C:plasma membrane"/>
    <property type="evidence" value="ECO:0007669"/>
    <property type="project" value="TreeGrafter"/>
</dbReference>
<feature type="binding site" evidence="14">
    <location>
        <position position="877"/>
    </location>
    <ligand>
        <name>ATP</name>
        <dbReference type="ChEBI" id="CHEBI:30616"/>
    </ligand>
</feature>
<feature type="binding site" evidence="14">
    <location>
        <position position="902"/>
    </location>
    <ligand>
        <name>ATP</name>
        <dbReference type="ChEBI" id="CHEBI:30616"/>
    </ligand>
</feature>
<keyword evidence="3" id="KW-0813">Transport</keyword>
<dbReference type="InterPro" id="IPR023298">
    <property type="entry name" value="ATPase_P-typ_TM_dom_sf"/>
</dbReference>
<dbReference type="InterPro" id="IPR032630">
    <property type="entry name" value="P_typ_ATPase_c"/>
</dbReference>
<feature type="domain" description="P-type ATPase C-terminal" evidence="19">
    <location>
        <begin position="924"/>
        <end position="1176"/>
    </location>
</feature>
<dbReference type="FunFam" id="3.40.50.1000:FF:000080">
    <property type="entry name" value="Phospholipid-transporting ATPase"/>
    <property type="match status" value="1"/>
</dbReference>
<evidence type="ECO:0000256" key="16">
    <source>
        <dbReference type="RuleBase" id="RU362033"/>
    </source>
</evidence>
<feature type="binding site" evidence="14">
    <location>
        <position position="480"/>
    </location>
    <ligand>
        <name>ATP</name>
        <dbReference type="ChEBI" id="CHEBI:30616"/>
    </ligand>
</feature>
<evidence type="ECO:0000256" key="6">
    <source>
        <dbReference type="ARBA" id="ARBA00022741"/>
    </source>
</evidence>
<gene>
    <name evidence="20" type="ORF">H257_16821</name>
</gene>
<dbReference type="SUPFAM" id="SSF81653">
    <property type="entry name" value="Calcium ATPase, transduction domain A"/>
    <property type="match status" value="1"/>
</dbReference>
<protein>
    <recommendedName>
        <fullName evidence="16">Phospholipid-transporting ATPase</fullName>
        <ecNumber evidence="16">7.6.2.1</ecNumber>
    </recommendedName>
</protein>
<feature type="transmembrane region" description="Helical" evidence="16">
    <location>
        <begin position="409"/>
        <end position="432"/>
    </location>
</feature>
<feature type="compositionally biased region" description="Low complexity" evidence="17">
    <location>
        <begin position="44"/>
        <end position="75"/>
    </location>
</feature>
<feature type="binding site" evidence="14">
    <location>
        <position position="901"/>
    </location>
    <ligand>
        <name>ATP</name>
        <dbReference type="ChEBI" id="CHEBI:30616"/>
    </ligand>
</feature>
<evidence type="ECO:0000256" key="4">
    <source>
        <dbReference type="ARBA" id="ARBA00022692"/>
    </source>
</evidence>
<dbReference type="PRINTS" id="PR00119">
    <property type="entry name" value="CATATPASE"/>
</dbReference>
<feature type="binding site" evidence="14">
    <location>
        <position position="658"/>
    </location>
    <ligand>
        <name>ATP</name>
        <dbReference type="ChEBI" id="CHEBI:30616"/>
    </ligand>
</feature>
<feature type="domain" description="P-type ATPase N-terminal" evidence="18">
    <location>
        <begin position="96"/>
        <end position="145"/>
    </location>
</feature>
<dbReference type="Pfam" id="PF16212">
    <property type="entry name" value="PhoLip_ATPase_C"/>
    <property type="match status" value="1"/>
</dbReference>
<feature type="transmembrane region" description="Helical" evidence="16">
    <location>
        <begin position="985"/>
        <end position="1008"/>
    </location>
</feature>
<dbReference type="GeneID" id="20818817"/>
<feature type="transmembrane region" description="Helical" evidence="16">
    <location>
        <begin position="355"/>
        <end position="377"/>
    </location>
</feature>
<evidence type="ECO:0000259" key="18">
    <source>
        <dbReference type="Pfam" id="PF16209"/>
    </source>
</evidence>
<feature type="binding site" evidence="15">
    <location>
        <position position="480"/>
    </location>
    <ligand>
        <name>Mg(2+)</name>
        <dbReference type="ChEBI" id="CHEBI:18420"/>
    </ligand>
</feature>
<evidence type="ECO:0000256" key="14">
    <source>
        <dbReference type="PIRSR" id="PIRSR606539-2"/>
    </source>
</evidence>
<dbReference type="SUPFAM" id="SSF81665">
    <property type="entry name" value="Calcium ATPase, transmembrane domain M"/>
    <property type="match status" value="1"/>
</dbReference>
<reference evidence="20" key="1">
    <citation type="submission" date="2013-12" db="EMBL/GenBank/DDBJ databases">
        <title>The Genome Sequence of Aphanomyces astaci APO3.</title>
        <authorList>
            <consortium name="The Broad Institute Genomics Platform"/>
            <person name="Russ C."/>
            <person name="Tyler B."/>
            <person name="van West P."/>
            <person name="Dieguez-Uribeondo J."/>
            <person name="Young S.K."/>
            <person name="Zeng Q."/>
            <person name="Gargeya S."/>
            <person name="Fitzgerald M."/>
            <person name="Abouelleil A."/>
            <person name="Alvarado L."/>
            <person name="Chapman S.B."/>
            <person name="Gainer-Dewar J."/>
            <person name="Goldberg J."/>
            <person name="Griggs A."/>
            <person name="Gujja S."/>
            <person name="Hansen M."/>
            <person name="Howarth C."/>
            <person name="Imamovic A."/>
            <person name="Ireland A."/>
            <person name="Larimer J."/>
            <person name="McCowan C."/>
            <person name="Murphy C."/>
            <person name="Pearson M."/>
            <person name="Poon T.W."/>
            <person name="Priest M."/>
            <person name="Roberts A."/>
            <person name="Saif S."/>
            <person name="Shea T."/>
            <person name="Sykes S."/>
            <person name="Wortman J."/>
            <person name="Nusbaum C."/>
            <person name="Birren B."/>
        </authorList>
    </citation>
    <scope>NUCLEOTIDE SEQUENCE [LARGE SCALE GENOMIC DNA]</scope>
    <source>
        <strain evidence="20">APO3</strain>
    </source>
</reference>
<comment type="cofactor">
    <cofactor evidence="15">
        <name>Mg(2+)</name>
        <dbReference type="ChEBI" id="CHEBI:18420"/>
    </cofactor>
</comment>
<evidence type="ECO:0000256" key="17">
    <source>
        <dbReference type="SAM" id="MobiDB-lite"/>
    </source>
</evidence>
<dbReference type="SFLD" id="SFLDS00003">
    <property type="entry name" value="Haloacid_Dehalogenase"/>
    <property type="match status" value="1"/>
</dbReference>
<feature type="transmembrane region" description="Helical" evidence="16">
    <location>
        <begin position="1106"/>
        <end position="1128"/>
    </location>
</feature>
<keyword evidence="10 16" id="KW-1133">Transmembrane helix</keyword>
<dbReference type="RefSeq" id="XP_009843696.1">
    <property type="nucleotide sequence ID" value="XM_009845394.1"/>
</dbReference>
<feature type="binding site" evidence="14">
    <location>
        <position position="871"/>
    </location>
    <ligand>
        <name>ATP</name>
        <dbReference type="ChEBI" id="CHEBI:30616"/>
    </ligand>
</feature>
<feature type="transmembrane region" description="Helical" evidence="16">
    <location>
        <begin position="148"/>
        <end position="165"/>
    </location>
</feature>
<comment type="similarity">
    <text evidence="2 16">Belongs to the cation transport ATPase (P-type) (TC 3.A.3) family. Type IV subfamily.</text>
</comment>
<dbReference type="STRING" id="112090.W4FJH1"/>
<dbReference type="EC" id="7.6.2.1" evidence="16"/>
<evidence type="ECO:0000256" key="12">
    <source>
        <dbReference type="ARBA" id="ARBA00034036"/>
    </source>
</evidence>
<feature type="binding site" evidence="14">
    <location>
        <position position="479"/>
    </location>
    <ligand>
        <name>ATP</name>
        <dbReference type="ChEBI" id="CHEBI:30616"/>
    </ligand>
</feature>
<dbReference type="GO" id="GO:0005524">
    <property type="term" value="F:ATP binding"/>
    <property type="evidence" value="ECO:0007669"/>
    <property type="project" value="UniProtKB-UniRule"/>
</dbReference>
<feature type="region of interest" description="Disordered" evidence="17">
    <location>
        <begin position="1275"/>
        <end position="1294"/>
    </location>
</feature>
<evidence type="ECO:0000256" key="13">
    <source>
        <dbReference type="PIRSR" id="PIRSR606539-1"/>
    </source>
</evidence>
<keyword evidence="4 16" id="KW-0812">Transmembrane</keyword>
<evidence type="ECO:0000256" key="10">
    <source>
        <dbReference type="ARBA" id="ARBA00022989"/>
    </source>
</evidence>
<dbReference type="GO" id="GO:0016887">
    <property type="term" value="F:ATP hydrolysis activity"/>
    <property type="evidence" value="ECO:0007669"/>
    <property type="project" value="InterPro"/>
</dbReference>
<feature type="transmembrane region" description="Helical" evidence="16">
    <location>
        <begin position="1075"/>
        <end position="1094"/>
    </location>
</feature>
<dbReference type="PROSITE" id="PS00154">
    <property type="entry name" value="ATPASE_E1_E2"/>
    <property type="match status" value="1"/>
</dbReference>
<feature type="binding site" evidence="14">
    <location>
        <position position="593"/>
    </location>
    <ligand>
        <name>ATP</name>
        <dbReference type="ChEBI" id="CHEBI:30616"/>
    </ligand>
</feature>
<feature type="binding site" evidence="14">
    <location>
        <position position="780"/>
    </location>
    <ligand>
        <name>ATP</name>
        <dbReference type="ChEBI" id="CHEBI:30616"/>
    </ligand>
</feature>
<feature type="binding site" evidence="15">
    <location>
        <position position="898"/>
    </location>
    <ligand>
        <name>Mg(2+)</name>
        <dbReference type="ChEBI" id="CHEBI:18420"/>
    </ligand>
</feature>
<feature type="transmembrane region" description="Helical" evidence="16">
    <location>
        <begin position="955"/>
        <end position="973"/>
    </location>
</feature>
<dbReference type="NCBIfam" id="TIGR01652">
    <property type="entry name" value="ATPase-Plipid"/>
    <property type="match status" value="1"/>
</dbReference>
<dbReference type="GO" id="GO:0140326">
    <property type="term" value="F:ATPase-coupled intramembrane lipid transporter activity"/>
    <property type="evidence" value="ECO:0007669"/>
    <property type="project" value="UniProtKB-EC"/>
</dbReference>
<dbReference type="InterPro" id="IPR018303">
    <property type="entry name" value="ATPase_P-typ_P_site"/>
</dbReference>
<dbReference type="SFLD" id="SFLDG00002">
    <property type="entry name" value="C1.7:_P-type_atpase_like"/>
    <property type="match status" value="1"/>
</dbReference>
<comment type="catalytic activity">
    <reaction evidence="12 16">
        <text>ATP + H2O + phospholipidSide 1 = ADP + phosphate + phospholipidSide 2.</text>
        <dbReference type="EC" id="7.6.2.1"/>
    </reaction>
</comment>
<feature type="transmembrane region" description="Helical" evidence="16">
    <location>
        <begin position="114"/>
        <end position="136"/>
    </location>
</feature>
<dbReference type="SUPFAM" id="SSF56784">
    <property type="entry name" value="HAD-like"/>
    <property type="match status" value="1"/>
</dbReference>
<dbReference type="PANTHER" id="PTHR24092:SF180">
    <property type="entry name" value="PHOSPHOLIPID-TRANSPORTING ATPASE DNF1-RELATED"/>
    <property type="match status" value="1"/>
</dbReference>
<dbReference type="SUPFAM" id="SSF81660">
    <property type="entry name" value="Metal cation-transporting ATPase, ATP-binding domain N"/>
    <property type="match status" value="1"/>
</dbReference>
<evidence type="ECO:0000256" key="1">
    <source>
        <dbReference type="ARBA" id="ARBA00004127"/>
    </source>
</evidence>
<dbReference type="InterPro" id="IPR023299">
    <property type="entry name" value="ATPase_P-typ_cyto_dom_N"/>
</dbReference>
<dbReference type="InterPro" id="IPR036412">
    <property type="entry name" value="HAD-like_sf"/>
</dbReference>
<dbReference type="OrthoDB" id="377733at2759"/>
<proteinExistence type="inferred from homology"/>
<evidence type="ECO:0000256" key="3">
    <source>
        <dbReference type="ARBA" id="ARBA00022448"/>
    </source>
</evidence>
<organism evidence="20">
    <name type="scientific">Aphanomyces astaci</name>
    <name type="common">Crayfish plague agent</name>
    <dbReference type="NCBI Taxonomy" id="112090"/>
    <lineage>
        <taxon>Eukaryota</taxon>
        <taxon>Sar</taxon>
        <taxon>Stramenopiles</taxon>
        <taxon>Oomycota</taxon>
        <taxon>Saprolegniomycetes</taxon>
        <taxon>Saprolegniales</taxon>
        <taxon>Verrucalvaceae</taxon>
        <taxon>Aphanomyces</taxon>
    </lineage>
</organism>
<evidence type="ECO:0000259" key="19">
    <source>
        <dbReference type="Pfam" id="PF16212"/>
    </source>
</evidence>
<feature type="region of interest" description="Disordered" evidence="17">
    <location>
        <begin position="1224"/>
        <end position="1252"/>
    </location>
</feature>
<keyword evidence="11 16" id="KW-0472">Membrane</keyword>
<feature type="binding site" evidence="14">
    <location>
        <position position="478"/>
    </location>
    <ligand>
        <name>ATP</name>
        <dbReference type="ChEBI" id="CHEBI:30616"/>
    </ligand>
</feature>